<sequence length="279" mass="30762">MPQAAQSLLVTHPRKVGEHLRDWRTRRRRSQMDLALDVGVSTRHLSFIETGRARPSPAMLDALADALEIPLRERNQWLLAAGYAPRYSARTLDEAGLQPVRSALDRLLKAHEPYPGLVLDRMWNVVLANRSALALVAPLPAHLREPKLNVFRASLHPEGLAPLTENFGDWAGYLLQTLRRHVVASGDPSLSALEQEVLAYPGVAAWARAGRTDPSGEPPPLLLPCVLRLPQGRLSLFTTLTSFGMPGDITLAELSVELFYPADEDAESLLLEMQAMGPE</sequence>
<protein>
    <submittedName>
        <fullName evidence="2">Helix-turn-helix domain-containing protein</fullName>
    </submittedName>
</protein>
<name>A0ABR9SAQ2_9BURK</name>
<dbReference type="Pfam" id="PF13560">
    <property type="entry name" value="HTH_31"/>
    <property type="match status" value="1"/>
</dbReference>
<dbReference type="Gene3D" id="1.10.260.40">
    <property type="entry name" value="lambda repressor-like DNA-binding domains"/>
    <property type="match status" value="1"/>
</dbReference>
<keyword evidence="3" id="KW-1185">Reference proteome</keyword>
<dbReference type="SMART" id="SM00530">
    <property type="entry name" value="HTH_XRE"/>
    <property type="match status" value="1"/>
</dbReference>
<proteinExistence type="predicted"/>
<dbReference type="Proteomes" id="UP000715965">
    <property type="component" value="Unassembled WGS sequence"/>
</dbReference>
<dbReference type="InterPro" id="IPR041413">
    <property type="entry name" value="MLTR_LBD"/>
</dbReference>
<accession>A0ABR9SAQ2</accession>
<dbReference type="PANTHER" id="PTHR35010">
    <property type="entry name" value="BLL4672 PROTEIN-RELATED"/>
    <property type="match status" value="1"/>
</dbReference>
<evidence type="ECO:0000313" key="3">
    <source>
        <dbReference type="Proteomes" id="UP000715965"/>
    </source>
</evidence>
<dbReference type="Pfam" id="PF17765">
    <property type="entry name" value="MLTR_LBD"/>
    <property type="match status" value="1"/>
</dbReference>
<dbReference type="EMBL" id="JADDOJ010000004">
    <property type="protein sequence ID" value="MBE7939299.1"/>
    <property type="molecule type" value="Genomic_DNA"/>
</dbReference>
<dbReference type="InterPro" id="IPR001387">
    <property type="entry name" value="Cro/C1-type_HTH"/>
</dbReference>
<dbReference type="CDD" id="cd00093">
    <property type="entry name" value="HTH_XRE"/>
    <property type="match status" value="1"/>
</dbReference>
<dbReference type="PANTHER" id="PTHR35010:SF4">
    <property type="entry name" value="BLL5781 PROTEIN"/>
    <property type="match status" value="1"/>
</dbReference>
<dbReference type="InterPro" id="IPR010982">
    <property type="entry name" value="Lambda_DNA-bd_dom_sf"/>
</dbReference>
<organism evidence="2 3">
    <name type="scientific">Ramlibacter aquaticus</name>
    <dbReference type="NCBI Taxonomy" id="2780094"/>
    <lineage>
        <taxon>Bacteria</taxon>
        <taxon>Pseudomonadati</taxon>
        <taxon>Pseudomonadota</taxon>
        <taxon>Betaproteobacteria</taxon>
        <taxon>Burkholderiales</taxon>
        <taxon>Comamonadaceae</taxon>
        <taxon>Ramlibacter</taxon>
    </lineage>
</organism>
<gene>
    <name evidence="2" type="ORF">IM725_01775</name>
</gene>
<reference evidence="2 3" key="1">
    <citation type="submission" date="2020-10" db="EMBL/GenBank/DDBJ databases">
        <title>Draft genome of Ramlibacter aquaticus LMG 30558.</title>
        <authorList>
            <person name="Props R."/>
        </authorList>
    </citation>
    <scope>NUCLEOTIDE SEQUENCE [LARGE SCALE GENOMIC DNA]</scope>
    <source>
        <strain evidence="2 3">LMG 30558</strain>
    </source>
</reference>
<dbReference type="Gene3D" id="3.30.450.180">
    <property type="match status" value="1"/>
</dbReference>
<dbReference type="PROSITE" id="PS50943">
    <property type="entry name" value="HTH_CROC1"/>
    <property type="match status" value="1"/>
</dbReference>
<dbReference type="SUPFAM" id="SSF47413">
    <property type="entry name" value="lambda repressor-like DNA-binding domains"/>
    <property type="match status" value="1"/>
</dbReference>
<evidence type="ECO:0000313" key="2">
    <source>
        <dbReference type="EMBL" id="MBE7939299.1"/>
    </source>
</evidence>
<comment type="caution">
    <text evidence="2">The sequence shown here is derived from an EMBL/GenBank/DDBJ whole genome shotgun (WGS) entry which is preliminary data.</text>
</comment>
<evidence type="ECO:0000259" key="1">
    <source>
        <dbReference type="PROSITE" id="PS50943"/>
    </source>
</evidence>
<feature type="domain" description="HTH cro/C1-type" evidence="1">
    <location>
        <begin position="20"/>
        <end position="74"/>
    </location>
</feature>